<keyword evidence="1" id="KW-0732">Signal</keyword>
<reference evidence="2 3" key="1">
    <citation type="journal article" date="2014" name="Genome Announc.">
        <title>Draft Genome Sequence of Fervidicella metallireducens Strain AeBT, an Iron-Reducing Thermoanaerobe from the Great Artesian Basin.</title>
        <authorList>
            <person name="Patel B.K."/>
        </authorList>
    </citation>
    <scope>NUCLEOTIDE SEQUENCE [LARGE SCALE GENOMIC DNA]</scope>
    <source>
        <strain evidence="2 3">AeB</strain>
    </source>
</reference>
<comment type="caution">
    <text evidence="2">The sequence shown here is derived from an EMBL/GenBank/DDBJ whole genome shotgun (WGS) entry which is preliminary data.</text>
</comment>
<organism evidence="2 3">
    <name type="scientific">Fervidicella metallireducens AeB</name>
    <dbReference type="NCBI Taxonomy" id="1403537"/>
    <lineage>
        <taxon>Bacteria</taxon>
        <taxon>Bacillati</taxon>
        <taxon>Bacillota</taxon>
        <taxon>Clostridia</taxon>
        <taxon>Eubacteriales</taxon>
        <taxon>Clostridiaceae</taxon>
        <taxon>Fervidicella</taxon>
    </lineage>
</organism>
<accession>A0A017RXW5</accession>
<sequence length="619" mass="68281">MKAKKLISRFMVVAFMATTCFSFAPVNAATKKNTKAVVVKPKVQLASVLKKEYSIGEKVFFQVKTPNYSGKVQYTVKLFNSTKNKAITSKYYTDLSVANGAKPYSIGWRISEPGTYFMTIYVKRSGVKVSYDSYVKTIYFLVKKPAPVETEKKISVVLDKEGQVYDGSLIAKNIVIEDVTIKANNVTVKNVKTQGTVTVDPGTNGNADLENVEASKVVVLSGGANSIHLNNTKAKDLEVKSKSNVRIEIKGNTEFEKTRVESSSILEAKAGNFGKVEIAPQNKEDKIVFKGNFKTIEILKPAVIEIAVGSKVEKVEAKSEAKVTIAKDAVVDSLNYNNNKVELTNDGTITKEEQKPSDNTGVVVPPAPPTVYTENDILNNNIKALTTKLLTLNIVNRNIAITTTGLKSSNLETSVIDITLNDSYKDKTLTELALILRDKIRDEGRDIDAVKLTKLSEVLTSVKIGDKTVNVYLADKLQNKPHGATISEFLRKLDQDSYRNMYDKMFSENFDSYSEIVAAVKEVIDLNQEILVSDYKAFGLTIKKVKIGDKTVFDVAKDASVSINDIKTALGIASDEELLGKTLNELVNSYNTVEITFASDSNIYYNYKVNVKLGQITQK</sequence>
<dbReference type="AlphaFoldDB" id="A0A017RXW5"/>
<evidence type="ECO:0000256" key="1">
    <source>
        <dbReference type="SAM" id="SignalP"/>
    </source>
</evidence>
<dbReference type="EMBL" id="AZQP01000004">
    <property type="protein sequence ID" value="EYE89507.1"/>
    <property type="molecule type" value="Genomic_DNA"/>
</dbReference>
<dbReference type="STRING" id="1403537.Q428_02580"/>
<evidence type="ECO:0000313" key="2">
    <source>
        <dbReference type="EMBL" id="EYE89507.1"/>
    </source>
</evidence>
<dbReference type="RefSeq" id="WP_035377846.1">
    <property type="nucleotide sequence ID" value="NZ_AZQP01000004.1"/>
</dbReference>
<evidence type="ECO:0000313" key="3">
    <source>
        <dbReference type="Proteomes" id="UP000019681"/>
    </source>
</evidence>
<feature type="chain" id="PRO_5001495203" evidence="1">
    <location>
        <begin position="29"/>
        <end position="619"/>
    </location>
</feature>
<protein>
    <submittedName>
        <fullName evidence="2">Uncharacterized protein</fullName>
    </submittedName>
</protein>
<name>A0A017RXW5_9CLOT</name>
<keyword evidence="3" id="KW-1185">Reference proteome</keyword>
<gene>
    <name evidence="2" type="ORF">Q428_02580</name>
</gene>
<dbReference type="Proteomes" id="UP000019681">
    <property type="component" value="Unassembled WGS sequence"/>
</dbReference>
<dbReference type="OrthoDB" id="1953820at2"/>
<feature type="signal peptide" evidence="1">
    <location>
        <begin position="1"/>
        <end position="28"/>
    </location>
</feature>
<proteinExistence type="predicted"/>